<proteinExistence type="predicted"/>
<dbReference type="Proteomes" id="UP000663992">
    <property type="component" value="Unassembled WGS sequence"/>
</dbReference>
<reference evidence="1 2" key="1">
    <citation type="submission" date="2021-03" db="EMBL/GenBank/DDBJ databases">
        <title>novel species isolated from a fishpond in China.</title>
        <authorList>
            <person name="Lu H."/>
            <person name="Cai Z."/>
        </authorList>
    </citation>
    <scope>NUCLEOTIDE SEQUENCE [LARGE SCALE GENOMIC DNA]</scope>
    <source>
        <strain evidence="1 2">Y57</strain>
    </source>
</reference>
<evidence type="ECO:0000313" key="2">
    <source>
        <dbReference type="Proteomes" id="UP000663992"/>
    </source>
</evidence>
<dbReference type="InterPro" id="IPR021686">
    <property type="entry name" value="DUF3268"/>
</dbReference>
<organism evidence="1 2">
    <name type="scientific">Bowmanella yangjiangensis</name>
    <dbReference type="NCBI Taxonomy" id="2811230"/>
    <lineage>
        <taxon>Bacteria</taxon>
        <taxon>Pseudomonadati</taxon>
        <taxon>Pseudomonadota</taxon>
        <taxon>Gammaproteobacteria</taxon>
        <taxon>Alteromonadales</taxon>
        <taxon>Alteromonadaceae</taxon>
        <taxon>Bowmanella</taxon>
    </lineage>
</organism>
<sequence>MTTPSKQTTQDFYWHSTTPGMKQKLSQIEAQLKYSGCDKDYDRDMYNQAYLSVLLTLKREFKGKPQCRINNWERSNLLNYFDNKNDRTLIEHYRMLSINLFFDSESTPRKRTTLGPIIFRCHYCDGTASLKKFDVLKRRFGQYGYICDSGCDASVSFHKGDSMPMGSLANKELRILRSQCMKLLKEISRKNQVNESIIYRKLSEILHLNYLDIKIARLAEEQCRTFIREITKLVL</sequence>
<name>A0ABS3CQG7_9ALTE</name>
<keyword evidence="2" id="KW-1185">Reference proteome</keyword>
<dbReference type="RefSeq" id="WP_206593145.1">
    <property type="nucleotide sequence ID" value="NZ_JAFKCS010000003.1"/>
</dbReference>
<dbReference type="Pfam" id="PF11672">
    <property type="entry name" value="DUF3268"/>
    <property type="match status" value="1"/>
</dbReference>
<comment type="caution">
    <text evidence="1">The sequence shown here is derived from an EMBL/GenBank/DDBJ whole genome shotgun (WGS) entry which is preliminary data.</text>
</comment>
<evidence type="ECO:0000313" key="1">
    <source>
        <dbReference type="EMBL" id="MBN7819332.1"/>
    </source>
</evidence>
<accession>A0ABS3CQG7</accession>
<gene>
    <name evidence="1" type="ORF">J0A65_05615</name>
</gene>
<dbReference type="EMBL" id="JAFKCS010000003">
    <property type="protein sequence ID" value="MBN7819332.1"/>
    <property type="molecule type" value="Genomic_DNA"/>
</dbReference>
<protein>
    <submittedName>
        <fullName evidence="1">Uncharacterized protein</fullName>
    </submittedName>
</protein>